<dbReference type="EMBL" id="BMHO01000001">
    <property type="protein sequence ID" value="GGD29335.1"/>
    <property type="molecule type" value="Genomic_DNA"/>
</dbReference>
<dbReference type="InterPro" id="IPR036388">
    <property type="entry name" value="WH-like_DNA-bd_sf"/>
</dbReference>
<evidence type="ECO:0000259" key="9">
    <source>
        <dbReference type="Pfam" id="PF01035"/>
    </source>
</evidence>
<organism evidence="11 12">
    <name type="scientific">Microbacterium faecale</name>
    <dbReference type="NCBI Taxonomy" id="1804630"/>
    <lineage>
        <taxon>Bacteria</taxon>
        <taxon>Bacillati</taxon>
        <taxon>Actinomycetota</taxon>
        <taxon>Actinomycetes</taxon>
        <taxon>Micrococcales</taxon>
        <taxon>Microbacteriaceae</taxon>
        <taxon>Microbacterium</taxon>
    </lineage>
</organism>
<feature type="domain" description="Methylated-DNA-[protein]-cysteine S-methyltransferase DNA binding" evidence="9">
    <location>
        <begin position="87"/>
        <end position="166"/>
    </location>
</feature>
<dbReference type="InterPro" id="IPR036631">
    <property type="entry name" value="MGMT_N_sf"/>
</dbReference>
<dbReference type="InterPro" id="IPR014048">
    <property type="entry name" value="MethylDNA_cys_MeTrfase_DNA-bd"/>
</dbReference>
<dbReference type="AlphaFoldDB" id="A0A917DE24"/>
<dbReference type="RefSeq" id="WP_188710907.1">
    <property type="nucleotide sequence ID" value="NZ_BMHO01000001.1"/>
</dbReference>
<evidence type="ECO:0000256" key="2">
    <source>
        <dbReference type="ARBA" id="ARBA00008711"/>
    </source>
</evidence>
<dbReference type="Gene3D" id="1.10.10.10">
    <property type="entry name" value="Winged helix-like DNA-binding domain superfamily/Winged helix DNA-binding domain"/>
    <property type="match status" value="1"/>
</dbReference>
<comment type="catalytic activity">
    <reaction evidence="8">
        <text>a 6-O-methyl-2'-deoxyguanosine in DNA + L-cysteinyl-[protein] = S-methyl-L-cysteinyl-[protein] + a 2'-deoxyguanosine in DNA</text>
        <dbReference type="Rhea" id="RHEA:24000"/>
        <dbReference type="Rhea" id="RHEA-COMP:10131"/>
        <dbReference type="Rhea" id="RHEA-COMP:10132"/>
        <dbReference type="Rhea" id="RHEA-COMP:11367"/>
        <dbReference type="Rhea" id="RHEA-COMP:11368"/>
        <dbReference type="ChEBI" id="CHEBI:29950"/>
        <dbReference type="ChEBI" id="CHEBI:82612"/>
        <dbReference type="ChEBI" id="CHEBI:85445"/>
        <dbReference type="ChEBI" id="CHEBI:85448"/>
        <dbReference type="EC" id="2.1.1.63"/>
    </reaction>
</comment>
<dbReference type="EC" id="2.1.1.63" evidence="3"/>
<gene>
    <name evidence="11" type="ORF">GCM10010915_06900</name>
</gene>
<accession>A0A917DE24</accession>
<name>A0A917DE24_9MICO</name>
<dbReference type="SUPFAM" id="SSF46767">
    <property type="entry name" value="Methylated DNA-protein cysteine methyltransferase, C-terminal domain"/>
    <property type="match status" value="1"/>
</dbReference>
<comment type="catalytic activity">
    <reaction evidence="1">
        <text>a 4-O-methyl-thymidine in DNA + L-cysteinyl-[protein] = a thymidine in DNA + S-methyl-L-cysteinyl-[protein]</text>
        <dbReference type="Rhea" id="RHEA:53428"/>
        <dbReference type="Rhea" id="RHEA-COMP:10131"/>
        <dbReference type="Rhea" id="RHEA-COMP:10132"/>
        <dbReference type="Rhea" id="RHEA-COMP:13555"/>
        <dbReference type="Rhea" id="RHEA-COMP:13556"/>
        <dbReference type="ChEBI" id="CHEBI:29950"/>
        <dbReference type="ChEBI" id="CHEBI:82612"/>
        <dbReference type="ChEBI" id="CHEBI:137386"/>
        <dbReference type="ChEBI" id="CHEBI:137387"/>
        <dbReference type="EC" id="2.1.1.63"/>
    </reaction>
</comment>
<dbReference type="PANTHER" id="PTHR10815">
    <property type="entry name" value="METHYLATED-DNA--PROTEIN-CYSTEINE METHYLTRANSFERASE"/>
    <property type="match status" value="1"/>
</dbReference>
<sequence length="169" mass="18194">MSPHRYTVTATPVGAAVAVFTSADHLVALGTADDPLWVVDSVARELRGSLEPANADVAGLGAQLDEYFAGSRREFDLEIDWKLAKGFQREALQCVAEIPYGETASYGEVAEMAGRPRAARAVGTACRFTPITLIVPAHRVIRSDGTLGEYAGREDMKRFLLALEGADVR</sequence>
<dbReference type="GO" id="GO:0003908">
    <property type="term" value="F:methylated-DNA-[protein]-cysteine S-methyltransferase activity"/>
    <property type="evidence" value="ECO:0007669"/>
    <property type="project" value="UniProtKB-EC"/>
</dbReference>
<keyword evidence="7" id="KW-0234">DNA repair</keyword>
<dbReference type="GO" id="GO:0006281">
    <property type="term" value="P:DNA repair"/>
    <property type="evidence" value="ECO:0007669"/>
    <property type="project" value="UniProtKB-KW"/>
</dbReference>
<reference evidence="11" key="2">
    <citation type="submission" date="2020-09" db="EMBL/GenBank/DDBJ databases">
        <authorList>
            <person name="Sun Q."/>
            <person name="Zhou Y."/>
        </authorList>
    </citation>
    <scope>NUCLEOTIDE SEQUENCE</scope>
    <source>
        <strain evidence="11">CGMCC 1.15152</strain>
    </source>
</reference>
<comment type="caution">
    <text evidence="11">The sequence shown here is derived from an EMBL/GenBank/DDBJ whole genome shotgun (WGS) entry which is preliminary data.</text>
</comment>
<dbReference type="Pfam" id="PF01035">
    <property type="entry name" value="DNA_binding_1"/>
    <property type="match status" value="1"/>
</dbReference>
<evidence type="ECO:0000256" key="4">
    <source>
        <dbReference type="ARBA" id="ARBA00022603"/>
    </source>
</evidence>
<evidence type="ECO:0000256" key="7">
    <source>
        <dbReference type="ARBA" id="ARBA00023204"/>
    </source>
</evidence>
<dbReference type="GO" id="GO:0032259">
    <property type="term" value="P:methylation"/>
    <property type="evidence" value="ECO:0007669"/>
    <property type="project" value="UniProtKB-KW"/>
</dbReference>
<dbReference type="SUPFAM" id="SSF53155">
    <property type="entry name" value="Methylated DNA-protein cysteine methyltransferase domain"/>
    <property type="match status" value="1"/>
</dbReference>
<reference evidence="11" key="1">
    <citation type="journal article" date="2014" name="Int. J. Syst. Evol. Microbiol.">
        <title>Complete genome sequence of Corynebacterium casei LMG S-19264T (=DSM 44701T), isolated from a smear-ripened cheese.</title>
        <authorList>
            <consortium name="US DOE Joint Genome Institute (JGI-PGF)"/>
            <person name="Walter F."/>
            <person name="Albersmeier A."/>
            <person name="Kalinowski J."/>
            <person name="Ruckert C."/>
        </authorList>
    </citation>
    <scope>NUCLEOTIDE SEQUENCE</scope>
    <source>
        <strain evidence="11">CGMCC 1.15152</strain>
    </source>
</reference>
<keyword evidence="6" id="KW-0227">DNA damage</keyword>
<dbReference type="Pfam" id="PF02870">
    <property type="entry name" value="Methyltransf_1N"/>
    <property type="match status" value="1"/>
</dbReference>
<dbReference type="InterPro" id="IPR008332">
    <property type="entry name" value="MethylG_MeTrfase_N"/>
</dbReference>
<evidence type="ECO:0000256" key="5">
    <source>
        <dbReference type="ARBA" id="ARBA00022679"/>
    </source>
</evidence>
<dbReference type="Proteomes" id="UP000633205">
    <property type="component" value="Unassembled WGS sequence"/>
</dbReference>
<protein>
    <recommendedName>
        <fullName evidence="3">methylated-DNA--[protein]-cysteine S-methyltransferase</fullName>
        <ecNumber evidence="3">2.1.1.63</ecNumber>
    </recommendedName>
</protein>
<evidence type="ECO:0000259" key="10">
    <source>
        <dbReference type="Pfam" id="PF02870"/>
    </source>
</evidence>
<dbReference type="CDD" id="cd06445">
    <property type="entry name" value="ATase"/>
    <property type="match status" value="1"/>
</dbReference>
<evidence type="ECO:0000313" key="12">
    <source>
        <dbReference type="Proteomes" id="UP000633205"/>
    </source>
</evidence>
<proteinExistence type="inferred from homology"/>
<dbReference type="FunFam" id="1.10.10.10:FF:000214">
    <property type="entry name" value="Methylated-DNA--protein-cysteine methyltransferase"/>
    <property type="match status" value="1"/>
</dbReference>
<feature type="domain" description="Methylguanine DNA methyltransferase ribonuclease-like" evidence="10">
    <location>
        <begin position="5"/>
        <end position="80"/>
    </location>
</feature>
<evidence type="ECO:0000256" key="8">
    <source>
        <dbReference type="ARBA" id="ARBA00049348"/>
    </source>
</evidence>
<evidence type="ECO:0000256" key="1">
    <source>
        <dbReference type="ARBA" id="ARBA00001286"/>
    </source>
</evidence>
<evidence type="ECO:0000313" key="11">
    <source>
        <dbReference type="EMBL" id="GGD29335.1"/>
    </source>
</evidence>
<keyword evidence="5" id="KW-0808">Transferase</keyword>
<evidence type="ECO:0000256" key="6">
    <source>
        <dbReference type="ARBA" id="ARBA00022763"/>
    </source>
</evidence>
<dbReference type="InterPro" id="IPR036217">
    <property type="entry name" value="MethylDNA_cys_MeTrfase_DNAb"/>
</dbReference>
<dbReference type="PANTHER" id="PTHR10815:SF13">
    <property type="entry name" value="METHYLATED-DNA--PROTEIN-CYSTEINE METHYLTRANSFERASE"/>
    <property type="match status" value="1"/>
</dbReference>
<keyword evidence="4" id="KW-0489">Methyltransferase</keyword>
<keyword evidence="12" id="KW-1185">Reference proteome</keyword>
<evidence type="ECO:0000256" key="3">
    <source>
        <dbReference type="ARBA" id="ARBA00011918"/>
    </source>
</evidence>
<dbReference type="NCBIfam" id="TIGR00589">
    <property type="entry name" value="ogt"/>
    <property type="match status" value="1"/>
</dbReference>
<dbReference type="Gene3D" id="3.30.160.70">
    <property type="entry name" value="Methylated DNA-protein cysteine methyltransferase domain"/>
    <property type="match status" value="1"/>
</dbReference>
<comment type="similarity">
    <text evidence="2">Belongs to the MGMT family.</text>
</comment>